<evidence type="ECO:0000256" key="2">
    <source>
        <dbReference type="SAM" id="SignalP"/>
    </source>
</evidence>
<dbReference type="InterPro" id="IPR027417">
    <property type="entry name" value="P-loop_NTPase"/>
</dbReference>
<feature type="chain" id="PRO_5003177250" description="Helitron helicase-like domain-containing protein" evidence="2">
    <location>
        <begin position="25"/>
        <end position="1018"/>
    </location>
</feature>
<sequence>MWVSILFTRRRLLLWLLMTCAVTGIGIPAIPPNKRVLTQNGGSRAPSPKKKKCTEAEKNHGKRKARVAQRFGNKTLLSSNDKMLSRAVQVVEALITKEKSQIKRQLSEQVMRPPGITNEAHQRRQLCRFRFHLQDKTDSGVSSSNLVHPTVQLFPAIFRAFIKDAPSVEHQGDDIQNCNDDEYVQLLSMSSRETGFDELKRHVFAHNTFARYCDKECEVFDDTTASRIHKALCDYVSQSNGKLSREVMDKIVKFSDCFQGLRSIRTWLSSIDRLSRALGVLGRHTNALKWLKRNNPEYANISLNPDFNFQFGRDIIFENPLCNQSNADNLIRRLSAPGGNLFEEDPIVQRTQPVNQPVSGSLTPLKQFQLRKLPYAPFTKDDPKADIWAVAQLFPRGTGGMFSAREHKLNPSQYIRSVILNKVRTLGTNMQLLAYHYALKMQKVIASCQGIQSRQKKNSEKFDITDPDVIKGLTAVFQKVAGFKGYWNVVKNRLKFYCAIHGPPTWFVTLNPNEREWTDLHRLYTELLGTPANKDNIRELIEKDPAVFSRYWQKRVKSVLKNVILAENGPLVTVEHYYIRTEYQHRGTQHVHCLFWCKERPQDLSNPEEIRKYLDRHLTCRLPEDSESELRHLVQTCQMHFPQHSATCKRLKKYRGKLYTTCRFHFPQTVRSKTAVHINEDIGDGKAGKMYELARGPNKTMVNDYNPALLLAWRGNVDVQFVGANKDVINYITAYATKGEIAKKAEAIDKEGRKLNRSAAIHASGIDELNSREVGALEMIDNLLGHAWFMFDQAGIWIPTNYWENRPRMVDPKSKDPNHSFLPNFLDYYYPNRSSELENFSVYNIAVNYKVGRGRMRVAELLPEDVSQMASRVISCTGNSEVIENAARYHLEQSKKDPYMPDKFKNSEVGRFDQLPDEIIWVTRVTVMYTDNRRRMKSRTQFPLEPAAAVTIHKAQGLTLDNIIMKTSSIFANSQMYVGASRVKTMTALHLIDFDATKILVDQAALAKYEKLRASTFP</sequence>
<evidence type="ECO:0000259" key="3">
    <source>
        <dbReference type="Pfam" id="PF14214"/>
    </source>
</evidence>
<dbReference type="STRING" id="31234.E3MNT1"/>
<gene>
    <name evidence="4" type="ORF">CRE_06783</name>
</gene>
<dbReference type="CDD" id="cd18809">
    <property type="entry name" value="SF1_C_RecD"/>
    <property type="match status" value="1"/>
</dbReference>
<evidence type="ECO:0000256" key="1">
    <source>
        <dbReference type="SAM" id="MobiDB-lite"/>
    </source>
</evidence>
<organism evidence="5">
    <name type="scientific">Caenorhabditis remanei</name>
    <name type="common">Caenorhabditis vulgaris</name>
    <dbReference type="NCBI Taxonomy" id="31234"/>
    <lineage>
        <taxon>Eukaryota</taxon>
        <taxon>Metazoa</taxon>
        <taxon>Ecdysozoa</taxon>
        <taxon>Nematoda</taxon>
        <taxon>Chromadorea</taxon>
        <taxon>Rhabditida</taxon>
        <taxon>Rhabditina</taxon>
        <taxon>Rhabditomorpha</taxon>
        <taxon>Rhabditoidea</taxon>
        <taxon>Rhabditidae</taxon>
        <taxon>Peloderinae</taxon>
        <taxon>Caenorhabditis</taxon>
    </lineage>
</organism>
<proteinExistence type="predicted"/>
<dbReference type="InParanoid" id="E3MNT1"/>
<accession>E3MNT1</accession>
<dbReference type="InterPro" id="IPR051055">
    <property type="entry name" value="PIF1_helicase"/>
</dbReference>
<dbReference type="AlphaFoldDB" id="E3MNT1"/>
<keyword evidence="2" id="KW-0732">Signal</keyword>
<feature type="domain" description="Helitron helicase-like" evidence="3">
    <location>
        <begin position="461"/>
        <end position="594"/>
    </location>
</feature>
<dbReference type="InterPro" id="IPR025476">
    <property type="entry name" value="Helitron_helicase-like"/>
</dbReference>
<evidence type="ECO:0000313" key="5">
    <source>
        <dbReference type="Proteomes" id="UP000008281"/>
    </source>
</evidence>
<dbReference type="Pfam" id="PF14214">
    <property type="entry name" value="Helitron_like_N"/>
    <property type="match status" value="1"/>
</dbReference>
<dbReference type="SUPFAM" id="SSF52540">
    <property type="entry name" value="P-loop containing nucleoside triphosphate hydrolases"/>
    <property type="match status" value="1"/>
</dbReference>
<name>E3MNT1_CAERE</name>
<feature type="region of interest" description="Disordered" evidence="1">
    <location>
        <begin position="33"/>
        <end position="65"/>
    </location>
</feature>
<evidence type="ECO:0000313" key="4">
    <source>
        <dbReference type="EMBL" id="EFP06272.1"/>
    </source>
</evidence>
<reference evidence="4" key="1">
    <citation type="submission" date="2007-07" db="EMBL/GenBank/DDBJ databases">
        <title>PCAP assembly of the Caenorhabditis remanei genome.</title>
        <authorList>
            <consortium name="The Caenorhabditis remanei Sequencing Consortium"/>
            <person name="Wilson R.K."/>
        </authorList>
    </citation>
    <scope>NUCLEOTIDE SEQUENCE [LARGE SCALE GENOMIC DNA]</scope>
    <source>
        <strain evidence="4">PB4641</strain>
    </source>
</reference>
<dbReference type="EMBL" id="DS268461">
    <property type="protein sequence ID" value="EFP06272.1"/>
    <property type="molecule type" value="Genomic_DNA"/>
</dbReference>
<dbReference type="Gene3D" id="3.40.50.300">
    <property type="entry name" value="P-loop containing nucleotide triphosphate hydrolases"/>
    <property type="match status" value="1"/>
</dbReference>
<protein>
    <recommendedName>
        <fullName evidence="3">Helitron helicase-like domain-containing protein</fullName>
    </recommendedName>
</protein>
<dbReference type="OrthoDB" id="5876386at2759"/>
<feature type="signal peptide" evidence="2">
    <location>
        <begin position="1"/>
        <end position="24"/>
    </location>
</feature>
<keyword evidence="5" id="KW-1185">Reference proteome</keyword>
<dbReference type="HOGENOM" id="CLU_296515_0_0_1"/>
<dbReference type="Proteomes" id="UP000008281">
    <property type="component" value="Unassembled WGS sequence"/>
</dbReference>
<dbReference type="PANTHER" id="PTHR47642">
    <property type="entry name" value="ATP-DEPENDENT DNA HELICASE"/>
    <property type="match status" value="1"/>
</dbReference>
<dbReference type="eggNOG" id="KOG0987">
    <property type="taxonomic scope" value="Eukaryota"/>
</dbReference>